<dbReference type="Pfam" id="PF13920">
    <property type="entry name" value="zf-C3HC4_3"/>
    <property type="match status" value="1"/>
</dbReference>
<evidence type="ECO:0000259" key="1">
    <source>
        <dbReference type="PROSITE" id="PS50089"/>
    </source>
</evidence>
<dbReference type="InterPro" id="IPR013083">
    <property type="entry name" value="Znf_RING/FYVE/PHD"/>
</dbReference>
<feature type="domain" description="RING-type" evidence="1">
    <location>
        <begin position="211"/>
        <end position="251"/>
    </location>
</feature>
<evidence type="ECO:0000313" key="2">
    <source>
        <dbReference type="EMBL" id="QHT76717.1"/>
    </source>
</evidence>
<dbReference type="PROSITE" id="PS50089">
    <property type="entry name" value="ZF_RING_2"/>
    <property type="match status" value="1"/>
</dbReference>
<dbReference type="SUPFAM" id="SSF57850">
    <property type="entry name" value="RING/U-box"/>
    <property type="match status" value="1"/>
</dbReference>
<sequence length="263" mass="31295">MESEYICIFNGNIWILANVDQRNAFRLLINSNSNYIIFMDSSLNKQCTISRVRYNSGIYIDDEYLIGDFYNVQVFLDDNSDSNWYPARETQAWAYFTYLQRKQAELYFHSKDSINIPDYSIELPFTYLSPNIYFKIKRNLIDEIMYIEDNNDDLAILISDHEGYRNYFLESYYNSIIYNRLATSELLSQELIFPTDIKNIEINETNNNKECIICYSIQWNIKYSCGHFHVCLNCSKNIYEHNSELKCPLCNKIVNKIIKYVDE</sequence>
<protein>
    <recommendedName>
        <fullName evidence="1">RING-type domain-containing protein</fullName>
    </recommendedName>
</protein>
<proteinExistence type="predicted"/>
<name>A0A6C0H8J1_9ZZZZ</name>
<dbReference type="EMBL" id="MN739900">
    <property type="protein sequence ID" value="QHT76717.1"/>
    <property type="molecule type" value="Genomic_DNA"/>
</dbReference>
<organism evidence="2">
    <name type="scientific">viral metagenome</name>
    <dbReference type="NCBI Taxonomy" id="1070528"/>
    <lineage>
        <taxon>unclassified sequences</taxon>
        <taxon>metagenomes</taxon>
        <taxon>organismal metagenomes</taxon>
    </lineage>
</organism>
<dbReference type="AlphaFoldDB" id="A0A6C0H8J1"/>
<reference evidence="2" key="1">
    <citation type="journal article" date="2020" name="Nature">
        <title>Giant virus diversity and host interactions through global metagenomics.</title>
        <authorList>
            <person name="Schulz F."/>
            <person name="Roux S."/>
            <person name="Paez-Espino D."/>
            <person name="Jungbluth S."/>
            <person name="Walsh D.A."/>
            <person name="Denef V.J."/>
            <person name="McMahon K.D."/>
            <person name="Konstantinidis K.T."/>
            <person name="Eloe-Fadrosh E.A."/>
            <person name="Kyrpides N.C."/>
            <person name="Woyke T."/>
        </authorList>
    </citation>
    <scope>NUCLEOTIDE SEQUENCE</scope>
    <source>
        <strain evidence="2">GVMAG-M-3300023179-82</strain>
    </source>
</reference>
<dbReference type="InterPro" id="IPR001841">
    <property type="entry name" value="Znf_RING"/>
</dbReference>
<accession>A0A6C0H8J1</accession>
<dbReference type="Gene3D" id="3.30.40.10">
    <property type="entry name" value="Zinc/RING finger domain, C3HC4 (zinc finger)"/>
    <property type="match status" value="1"/>
</dbReference>